<keyword evidence="1" id="KW-0805">Transcription regulation</keyword>
<dbReference type="InterPro" id="IPR036388">
    <property type="entry name" value="WH-like_DNA-bd_sf"/>
</dbReference>
<keyword evidence="7" id="KW-1185">Reference proteome</keyword>
<comment type="caution">
    <text evidence="6">The sequence shown here is derived from an EMBL/GenBank/DDBJ whole genome shotgun (WGS) entry which is preliminary data.</text>
</comment>
<dbReference type="RefSeq" id="WP_106160120.1">
    <property type="nucleotide sequence ID" value="NZ_PVTT01000001.1"/>
</dbReference>
<dbReference type="Gene3D" id="3.30.450.40">
    <property type="match status" value="1"/>
</dbReference>
<evidence type="ECO:0000256" key="3">
    <source>
        <dbReference type="ARBA" id="ARBA00023163"/>
    </source>
</evidence>
<evidence type="ECO:0000313" key="6">
    <source>
        <dbReference type="EMBL" id="PRY95780.1"/>
    </source>
</evidence>
<reference evidence="6 7" key="1">
    <citation type="submission" date="2018-03" db="EMBL/GenBank/DDBJ databases">
        <title>Genomic Encyclopedia of Archaeal and Bacterial Type Strains, Phase II (KMG-II): from individual species to whole genera.</title>
        <authorList>
            <person name="Goeker M."/>
        </authorList>
    </citation>
    <scope>NUCLEOTIDE SEQUENCE [LARGE SCALE GENOMIC DNA]</scope>
    <source>
        <strain evidence="6 7">DSM 29318</strain>
    </source>
</reference>
<dbReference type="InterPro" id="IPR029016">
    <property type="entry name" value="GAF-like_dom_sf"/>
</dbReference>
<feature type="domain" description="HTH iclR-type" evidence="4">
    <location>
        <begin position="17"/>
        <end position="77"/>
    </location>
</feature>
<sequence length="261" mass="27022">MSNARGRPRGWQEGERVKSLDRALGVLAALAGRPGLGLSELGRQLGQAPATLHRILGTLAAHGMAEMDADQGWHVGPAAFRIGSAFLRRTSLVERAQPVLRALMRETGETANLGVVRDGHVLFLAQAETHAAIRAFFPPGTLSPLHASGIGKAVLAALPPERRLAALGDTLDGFTPHTLTAPDALGADLATAAARGWAIDAEERHEGMRCIACAVRDPSGAPVAGLSVSGPAARMLSAGEERIGRAVVARAQELSASLGTG</sequence>
<evidence type="ECO:0000259" key="5">
    <source>
        <dbReference type="PROSITE" id="PS51078"/>
    </source>
</evidence>
<dbReference type="PANTHER" id="PTHR30136">
    <property type="entry name" value="HELIX-TURN-HELIX TRANSCRIPTIONAL REGULATOR, ICLR FAMILY"/>
    <property type="match status" value="1"/>
</dbReference>
<dbReference type="SUPFAM" id="SSF55781">
    <property type="entry name" value="GAF domain-like"/>
    <property type="match status" value="1"/>
</dbReference>
<dbReference type="SMART" id="SM00346">
    <property type="entry name" value="HTH_ICLR"/>
    <property type="match status" value="1"/>
</dbReference>
<dbReference type="GO" id="GO:0003677">
    <property type="term" value="F:DNA binding"/>
    <property type="evidence" value="ECO:0007669"/>
    <property type="project" value="UniProtKB-KW"/>
</dbReference>
<evidence type="ECO:0000256" key="2">
    <source>
        <dbReference type="ARBA" id="ARBA00023125"/>
    </source>
</evidence>
<organism evidence="6 7">
    <name type="scientific">Hasllibacter halocynthiae</name>
    <dbReference type="NCBI Taxonomy" id="595589"/>
    <lineage>
        <taxon>Bacteria</taxon>
        <taxon>Pseudomonadati</taxon>
        <taxon>Pseudomonadota</taxon>
        <taxon>Alphaproteobacteria</taxon>
        <taxon>Rhodobacterales</taxon>
        <taxon>Roseobacteraceae</taxon>
        <taxon>Hasllibacter</taxon>
    </lineage>
</organism>
<dbReference type="EMBL" id="PVTT01000001">
    <property type="protein sequence ID" value="PRY95780.1"/>
    <property type="molecule type" value="Genomic_DNA"/>
</dbReference>
<evidence type="ECO:0000259" key="4">
    <source>
        <dbReference type="PROSITE" id="PS51077"/>
    </source>
</evidence>
<dbReference type="GO" id="GO:0045892">
    <property type="term" value="P:negative regulation of DNA-templated transcription"/>
    <property type="evidence" value="ECO:0007669"/>
    <property type="project" value="TreeGrafter"/>
</dbReference>
<proteinExistence type="predicted"/>
<evidence type="ECO:0000256" key="1">
    <source>
        <dbReference type="ARBA" id="ARBA00023015"/>
    </source>
</evidence>
<dbReference type="InterPro" id="IPR014757">
    <property type="entry name" value="Tscrpt_reg_IclR_C"/>
</dbReference>
<dbReference type="SUPFAM" id="SSF46785">
    <property type="entry name" value="Winged helix' DNA-binding domain"/>
    <property type="match status" value="1"/>
</dbReference>
<keyword evidence="3" id="KW-0804">Transcription</keyword>
<dbReference type="Pfam" id="PF01614">
    <property type="entry name" value="IclR_C"/>
    <property type="match status" value="1"/>
</dbReference>
<dbReference type="Gene3D" id="1.10.10.10">
    <property type="entry name" value="Winged helix-like DNA-binding domain superfamily/Winged helix DNA-binding domain"/>
    <property type="match status" value="1"/>
</dbReference>
<gene>
    <name evidence="6" type="ORF">BCF33_1408</name>
</gene>
<dbReference type="InterPro" id="IPR050707">
    <property type="entry name" value="HTH_MetabolicPath_Reg"/>
</dbReference>
<dbReference type="AlphaFoldDB" id="A0A2T0XA03"/>
<dbReference type="GO" id="GO:0003700">
    <property type="term" value="F:DNA-binding transcription factor activity"/>
    <property type="evidence" value="ECO:0007669"/>
    <property type="project" value="TreeGrafter"/>
</dbReference>
<accession>A0A2T0XA03</accession>
<dbReference type="Pfam" id="PF09339">
    <property type="entry name" value="HTH_IclR"/>
    <property type="match status" value="1"/>
</dbReference>
<dbReference type="PROSITE" id="PS51078">
    <property type="entry name" value="ICLR_ED"/>
    <property type="match status" value="1"/>
</dbReference>
<dbReference type="PANTHER" id="PTHR30136:SF24">
    <property type="entry name" value="HTH-TYPE TRANSCRIPTIONAL REPRESSOR ALLR"/>
    <property type="match status" value="1"/>
</dbReference>
<dbReference type="InterPro" id="IPR005471">
    <property type="entry name" value="Tscrpt_reg_IclR_N"/>
</dbReference>
<dbReference type="Proteomes" id="UP000238801">
    <property type="component" value="Unassembled WGS sequence"/>
</dbReference>
<dbReference type="InterPro" id="IPR036390">
    <property type="entry name" value="WH_DNA-bd_sf"/>
</dbReference>
<name>A0A2T0XA03_9RHOB</name>
<protein>
    <submittedName>
        <fullName evidence="6">IclR family transcriptional regulator</fullName>
    </submittedName>
</protein>
<evidence type="ECO:0000313" key="7">
    <source>
        <dbReference type="Proteomes" id="UP000238801"/>
    </source>
</evidence>
<dbReference type="OrthoDB" id="9807558at2"/>
<dbReference type="PROSITE" id="PS51077">
    <property type="entry name" value="HTH_ICLR"/>
    <property type="match status" value="1"/>
</dbReference>
<feature type="domain" description="IclR-ED" evidence="5">
    <location>
        <begin position="78"/>
        <end position="260"/>
    </location>
</feature>
<keyword evidence="2" id="KW-0238">DNA-binding</keyword>